<keyword evidence="3" id="KW-1185">Reference proteome</keyword>
<dbReference type="VEuPathDB" id="VectorBase:AARA018100"/>
<dbReference type="EnsemblMetazoa" id="AARA018100-RA">
    <property type="protein sequence ID" value="AARA018100-PA"/>
    <property type="gene ID" value="AARA018100"/>
</dbReference>
<protein>
    <submittedName>
        <fullName evidence="2">Uncharacterized protein</fullName>
    </submittedName>
</protein>
<feature type="region of interest" description="Disordered" evidence="1">
    <location>
        <begin position="1"/>
        <end position="33"/>
    </location>
</feature>
<organism evidence="2 3">
    <name type="scientific">Anopheles arabiensis</name>
    <name type="common">Mosquito</name>
    <dbReference type="NCBI Taxonomy" id="7173"/>
    <lineage>
        <taxon>Eukaryota</taxon>
        <taxon>Metazoa</taxon>
        <taxon>Ecdysozoa</taxon>
        <taxon>Arthropoda</taxon>
        <taxon>Hexapoda</taxon>
        <taxon>Insecta</taxon>
        <taxon>Pterygota</taxon>
        <taxon>Neoptera</taxon>
        <taxon>Endopterygota</taxon>
        <taxon>Diptera</taxon>
        <taxon>Nematocera</taxon>
        <taxon>Culicoidea</taxon>
        <taxon>Culicidae</taxon>
        <taxon>Anophelinae</taxon>
        <taxon>Anopheles</taxon>
    </lineage>
</organism>
<feature type="compositionally biased region" description="Basic and acidic residues" evidence="1">
    <location>
        <begin position="1"/>
        <end position="16"/>
    </location>
</feature>
<proteinExistence type="predicted"/>
<evidence type="ECO:0000256" key="1">
    <source>
        <dbReference type="SAM" id="MobiDB-lite"/>
    </source>
</evidence>
<accession>A0A499FSS1</accession>
<evidence type="ECO:0000313" key="3">
    <source>
        <dbReference type="Proteomes" id="UP000075840"/>
    </source>
</evidence>
<sequence>MESKRPYKREAEKRNAMEMSEFGTEPTGGWLTGDIGCPEEGQFLCVPVVFSEVPSPGAAMCGAGDDVRSTLLPVCNALSASSQSSVNQCQDKHIPILSPR</sequence>
<dbReference type="EMBL" id="APCN01005453">
    <property type="status" value="NOT_ANNOTATED_CDS"/>
    <property type="molecule type" value="Genomic_DNA"/>
</dbReference>
<reference evidence="2" key="1">
    <citation type="submission" date="2022-08" db="UniProtKB">
        <authorList>
            <consortium name="EnsemblMetazoa"/>
        </authorList>
    </citation>
    <scope>IDENTIFICATION</scope>
    <source>
        <strain evidence="2">Dongola</strain>
    </source>
</reference>
<name>A0A499FSS1_ANOAR</name>
<dbReference type="Proteomes" id="UP000075840">
    <property type="component" value="Unassembled WGS sequence"/>
</dbReference>
<evidence type="ECO:0000313" key="2">
    <source>
        <dbReference type="EnsemblMetazoa" id="AARA018100-PA"/>
    </source>
</evidence>
<dbReference type="AlphaFoldDB" id="A0A499FSS1"/>